<dbReference type="Proteomes" id="UP000199065">
    <property type="component" value="Unassembled WGS sequence"/>
</dbReference>
<dbReference type="RefSeq" id="WP_092285966.1">
    <property type="nucleotide sequence ID" value="NZ_FOPJ01000008.1"/>
</dbReference>
<dbReference type="Pfam" id="PF26003">
    <property type="entry name" value="Integrase_N_phage"/>
    <property type="match status" value="1"/>
</dbReference>
<dbReference type="EMBL" id="FOPJ01000008">
    <property type="protein sequence ID" value="SFG63612.1"/>
    <property type="molecule type" value="Genomic_DNA"/>
</dbReference>
<evidence type="ECO:0000259" key="4">
    <source>
        <dbReference type="PROSITE" id="PS51898"/>
    </source>
</evidence>
<dbReference type="OrthoDB" id="1822491at2"/>
<dbReference type="InterPro" id="IPR002104">
    <property type="entry name" value="Integrase_catalytic"/>
</dbReference>
<dbReference type="InterPro" id="IPR058717">
    <property type="entry name" value="Phage_L5_Integrase_N"/>
</dbReference>
<dbReference type="InterPro" id="IPR011010">
    <property type="entry name" value="DNA_brk_join_enz"/>
</dbReference>
<gene>
    <name evidence="5" type="ORF">SAMN05660282_01477</name>
</gene>
<dbReference type="Pfam" id="PF00589">
    <property type="entry name" value="Phage_integrase"/>
    <property type="match status" value="1"/>
</dbReference>
<evidence type="ECO:0000313" key="5">
    <source>
        <dbReference type="EMBL" id="SFG63612.1"/>
    </source>
</evidence>
<reference evidence="5 6" key="1">
    <citation type="submission" date="2016-10" db="EMBL/GenBank/DDBJ databases">
        <authorList>
            <person name="de Groot N.N."/>
        </authorList>
    </citation>
    <scope>NUCLEOTIDE SEQUENCE [LARGE SCALE GENOMIC DNA]</scope>
    <source>
        <strain>J11</strain>
        <strain evidence="6">PG 39</strain>
    </source>
</reference>
<feature type="domain" description="Tyr recombinase" evidence="4">
    <location>
        <begin position="193"/>
        <end position="406"/>
    </location>
</feature>
<evidence type="ECO:0000313" key="6">
    <source>
        <dbReference type="Proteomes" id="UP000199065"/>
    </source>
</evidence>
<dbReference type="GO" id="GO:0015074">
    <property type="term" value="P:DNA integration"/>
    <property type="evidence" value="ECO:0007669"/>
    <property type="project" value="InterPro"/>
</dbReference>
<sequence>MGRTQFGNIRRLKSGRYQARYRYRGNDYIGPGTFKTRALAQGWLNKEEELITFDKWAPPAQRQEEQANDEERRALTVGAWLEQHLESLTRGAQPIRHSTAQHYRRVIDNRIIAPIAPGDEEPDIIRLKDIPLVDLVKGDVYRWWDALERVYDTAETNRKAYMRLKAACAEAIRRELITISPVDILAASRKPDTKEQYLPKDWELAAIVEAVNPRYRLLTILCLYHGLRIGEALALESDCFVSTTPVPYAPVFGVRVKQNAQRLRGDNRRTYMRIQPPKSKAGYRVVPFMPRFVPYLYDHLEHYMDASPVEVETWEGPRSVRLLTTTARGRIFTDAGYRGVLRRVARRVGADEGIKPHSGRRWLTTRLAERGAHLKEIGSILGDNDLTTITKIYMKVRAERTEELMGELSDSLGVD</sequence>
<keyword evidence="3" id="KW-0233">DNA recombination</keyword>
<dbReference type="PANTHER" id="PTHR30349">
    <property type="entry name" value="PHAGE INTEGRASE-RELATED"/>
    <property type="match status" value="1"/>
</dbReference>
<dbReference type="InterPro" id="IPR050090">
    <property type="entry name" value="Tyrosine_recombinase_XerCD"/>
</dbReference>
<evidence type="ECO:0000256" key="1">
    <source>
        <dbReference type="ARBA" id="ARBA00008857"/>
    </source>
</evidence>
<evidence type="ECO:0000256" key="3">
    <source>
        <dbReference type="ARBA" id="ARBA00023172"/>
    </source>
</evidence>
<dbReference type="PANTHER" id="PTHR30349:SF41">
    <property type="entry name" value="INTEGRASE_RECOMBINASE PROTEIN MJ0367-RELATED"/>
    <property type="match status" value="1"/>
</dbReference>
<dbReference type="Gene3D" id="1.10.443.10">
    <property type="entry name" value="Intergrase catalytic core"/>
    <property type="match status" value="1"/>
</dbReference>
<comment type="similarity">
    <text evidence="1">Belongs to the 'phage' integrase family.</text>
</comment>
<name>A0A1I2TFC2_9CORY</name>
<evidence type="ECO:0000256" key="2">
    <source>
        <dbReference type="ARBA" id="ARBA00023125"/>
    </source>
</evidence>
<dbReference type="InterPro" id="IPR010998">
    <property type="entry name" value="Integrase_recombinase_N"/>
</dbReference>
<keyword evidence="6" id="KW-1185">Reference proteome</keyword>
<dbReference type="STRING" id="185761.SAMN05660282_01477"/>
<dbReference type="GO" id="GO:0006310">
    <property type="term" value="P:DNA recombination"/>
    <property type="evidence" value="ECO:0007669"/>
    <property type="project" value="UniProtKB-KW"/>
</dbReference>
<dbReference type="CDD" id="cd00397">
    <property type="entry name" value="DNA_BRE_C"/>
    <property type="match status" value="1"/>
</dbReference>
<dbReference type="GO" id="GO:0003677">
    <property type="term" value="F:DNA binding"/>
    <property type="evidence" value="ECO:0007669"/>
    <property type="project" value="UniProtKB-KW"/>
</dbReference>
<accession>A0A1I2TFC2</accession>
<dbReference type="InterPro" id="IPR013762">
    <property type="entry name" value="Integrase-like_cat_sf"/>
</dbReference>
<dbReference type="AlphaFoldDB" id="A0A1I2TFC2"/>
<organism evidence="5 6">
    <name type="scientific">Corynebacterium spheniscorum</name>
    <dbReference type="NCBI Taxonomy" id="185761"/>
    <lineage>
        <taxon>Bacteria</taxon>
        <taxon>Bacillati</taxon>
        <taxon>Actinomycetota</taxon>
        <taxon>Actinomycetes</taxon>
        <taxon>Mycobacteriales</taxon>
        <taxon>Corynebacteriaceae</taxon>
        <taxon>Corynebacterium</taxon>
    </lineage>
</organism>
<dbReference type="PROSITE" id="PS51898">
    <property type="entry name" value="TYR_RECOMBINASE"/>
    <property type="match status" value="1"/>
</dbReference>
<dbReference type="Gene3D" id="1.10.150.130">
    <property type="match status" value="1"/>
</dbReference>
<dbReference type="SUPFAM" id="SSF56349">
    <property type="entry name" value="DNA breaking-rejoining enzymes"/>
    <property type="match status" value="1"/>
</dbReference>
<keyword evidence="2" id="KW-0238">DNA-binding</keyword>
<proteinExistence type="inferred from homology"/>
<protein>
    <submittedName>
        <fullName evidence="5">Phage integrase family protein</fullName>
    </submittedName>
</protein>